<feature type="region of interest" description="Disordered" evidence="1">
    <location>
        <begin position="19"/>
        <end position="40"/>
    </location>
</feature>
<feature type="region of interest" description="Disordered" evidence="1">
    <location>
        <begin position="266"/>
        <end position="322"/>
    </location>
</feature>
<comment type="caution">
    <text evidence="2">The sequence shown here is derived from an EMBL/GenBank/DDBJ whole genome shotgun (WGS) entry which is preliminary data.</text>
</comment>
<accession>A0A9P1BZS8</accession>
<keyword evidence="4" id="KW-1185">Reference proteome</keyword>
<reference evidence="3 4" key="2">
    <citation type="submission" date="2024-05" db="EMBL/GenBank/DDBJ databases">
        <authorList>
            <person name="Chen Y."/>
            <person name="Shah S."/>
            <person name="Dougan E. K."/>
            <person name="Thang M."/>
            <person name="Chan C."/>
        </authorList>
    </citation>
    <scope>NUCLEOTIDE SEQUENCE [LARGE SCALE GENOMIC DNA]</scope>
</reference>
<feature type="region of interest" description="Disordered" evidence="1">
    <location>
        <begin position="871"/>
        <end position="929"/>
    </location>
</feature>
<gene>
    <name evidence="2" type="ORF">C1SCF055_LOCUS9072</name>
</gene>
<evidence type="ECO:0000313" key="3">
    <source>
        <dbReference type="EMBL" id="CAL4768578.1"/>
    </source>
</evidence>
<evidence type="ECO:0000256" key="1">
    <source>
        <dbReference type="SAM" id="MobiDB-lite"/>
    </source>
</evidence>
<protein>
    <submittedName>
        <fullName evidence="3">Retrovirus-related Pol polyprotein from transposon TNT 1-94</fullName>
    </submittedName>
</protein>
<organism evidence="2">
    <name type="scientific">Cladocopium goreaui</name>
    <dbReference type="NCBI Taxonomy" id="2562237"/>
    <lineage>
        <taxon>Eukaryota</taxon>
        <taxon>Sar</taxon>
        <taxon>Alveolata</taxon>
        <taxon>Dinophyceae</taxon>
        <taxon>Suessiales</taxon>
        <taxon>Symbiodiniaceae</taxon>
        <taxon>Cladocopium</taxon>
    </lineage>
</organism>
<dbReference type="EMBL" id="CAMXCT010000621">
    <property type="protein sequence ID" value="CAI3981266.1"/>
    <property type="molecule type" value="Genomic_DNA"/>
</dbReference>
<dbReference type="EMBL" id="CAMXCT030000621">
    <property type="protein sequence ID" value="CAL4768578.1"/>
    <property type="molecule type" value="Genomic_DNA"/>
</dbReference>
<evidence type="ECO:0000313" key="4">
    <source>
        <dbReference type="Proteomes" id="UP001152797"/>
    </source>
</evidence>
<sequence length="944" mass="106477">MVQMDCFFLATEKEEEVEDESRLVSVRESPPKQHQSQGAVESMNGFVASQIRALWMDVRTRYPELDVSCNLTPWLVRHAAWLIARYHTRSRDGLTPYRRVNGTDYNHSLATLGEIVLGKIPMPKGKLQRRWLKGVWLGKLDRDDSHVIDTSAGAIAVRSIRRLPKEAQIDNEHMSEMKGIPWQPGDGVRHKVAREVSQPAIIPAPAAAGNAASAEGINESHPTLAEDGEKVDEEGAAVVAAAQLEELIGPMEEEGEHFSAGATAEDDMVDSLTPPPSPPSAAAVSSGQPPPFRGAGWSSSLQSLPNEPTSPSEAEPKQSRQAGIMRHLTNREIWEKIQDRGNAEEESNPTAIQRISNVTDFVDQLLDPQELEKTSKEQLAKLWARGAFTPGHKTEIPTGSQVFSHKWVDKCSKGRHKSRFTCADVKARYSAEEEDGLDVFVPTPTPESHNLLEVYALQNCATEGKPVYVRAPIEWHDLFLEWLETLNPQERAWYKERFKEIYFRLDEILDGNLYGRRTAGSVYRNELEEILCSRVDPQQYAFVRGQKDPCVFRCTKSGFMLLHHIDGIRAAGPEKALAQLFEKELPRLCEVQAGELEREGTAVEYLGRTKIQQRRAGSPAYGLTVHRQSKLQNALGLEPSCVIWRCEKRSRDLECTNLRKKKTSFQPQNKLINVKVSQINKQPTWKTPIPASVAWTHKQAEGAGKTATVTQGNAKVNAMKTLVLLSQINAVAAQQQEINTWQLLILYVLAAIGTITVWWKMCQLGRWIADWLFPLEPEEPAPTPEVQLQIQGSQIQLTMRLTAIRNGRQLAITTGNARNAAPAETPRQEGVELTPQAVERWHEEKWVQRGAEANMTLEEFIRWRRQEERLIHGEDPDSGEHRDVPPEREDPPERFDPPERADSPQREPESQQDIEDVTRSDPFQNMTEEELAAWRRAEDRFLGM</sequence>
<dbReference type="AlphaFoldDB" id="A0A9P1BZS8"/>
<proteinExistence type="predicted"/>
<dbReference type="EMBL" id="CAMXCT020000621">
    <property type="protein sequence ID" value="CAL1134641.1"/>
    <property type="molecule type" value="Genomic_DNA"/>
</dbReference>
<feature type="compositionally biased region" description="Basic and acidic residues" evidence="1">
    <location>
        <begin position="871"/>
        <end position="909"/>
    </location>
</feature>
<reference evidence="2" key="1">
    <citation type="submission" date="2022-10" db="EMBL/GenBank/DDBJ databases">
        <authorList>
            <person name="Chen Y."/>
            <person name="Dougan E. K."/>
            <person name="Chan C."/>
            <person name="Rhodes N."/>
            <person name="Thang M."/>
        </authorList>
    </citation>
    <scope>NUCLEOTIDE SEQUENCE</scope>
</reference>
<name>A0A9P1BZS8_9DINO</name>
<feature type="compositionally biased region" description="Polar residues" evidence="1">
    <location>
        <begin position="297"/>
        <end position="312"/>
    </location>
</feature>
<dbReference type="OrthoDB" id="448933at2759"/>
<evidence type="ECO:0000313" key="2">
    <source>
        <dbReference type="EMBL" id="CAI3981266.1"/>
    </source>
</evidence>
<dbReference type="Proteomes" id="UP001152797">
    <property type="component" value="Unassembled WGS sequence"/>
</dbReference>